<dbReference type="EMBL" id="MU251425">
    <property type="protein sequence ID" value="KAG9235674.1"/>
    <property type="molecule type" value="Genomic_DNA"/>
</dbReference>
<feature type="transmembrane region" description="Helical" evidence="12">
    <location>
        <begin position="248"/>
        <end position="265"/>
    </location>
</feature>
<keyword evidence="10 12" id="KW-0472">Membrane</keyword>
<keyword evidence="8 12" id="KW-0256">Endoplasmic reticulum</keyword>
<feature type="transmembrane region" description="Helical" evidence="12">
    <location>
        <begin position="277"/>
        <end position="295"/>
    </location>
</feature>
<dbReference type="OrthoDB" id="416834at2759"/>
<comment type="pathway">
    <text evidence="2">Glycolipid biosynthesis; glycosylphosphatidylinositol-anchor biosynthesis.</text>
</comment>
<evidence type="ECO:0000256" key="8">
    <source>
        <dbReference type="ARBA" id="ARBA00022824"/>
    </source>
</evidence>
<dbReference type="PANTHER" id="PTHR22760:SF4">
    <property type="entry name" value="GPI MANNOSYLTRANSFERASE 3"/>
    <property type="match status" value="1"/>
</dbReference>
<evidence type="ECO:0000256" key="11">
    <source>
        <dbReference type="ARBA" id="ARBA00024708"/>
    </source>
</evidence>
<dbReference type="InterPro" id="IPR005599">
    <property type="entry name" value="GPI_mannosylTrfase"/>
</dbReference>
<dbReference type="PANTHER" id="PTHR22760">
    <property type="entry name" value="GLYCOSYLTRANSFERASE"/>
    <property type="match status" value="1"/>
</dbReference>
<evidence type="ECO:0000256" key="12">
    <source>
        <dbReference type="RuleBase" id="RU363075"/>
    </source>
</evidence>
<feature type="transmembrane region" description="Helical" evidence="12">
    <location>
        <begin position="364"/>
        <end position="381"/>
    </location>
</feature>
<evidence type="ECO:0000256" key="9">
    <source>
        <dbReference type="ARBA" id="ARBA00022989"/>
    </source>
</evidence>
<feature type="region of interest" description="Disordered" evidence="13">
    <location>
        <begin position="1"/>
        <end position="20"/>
    </location>
</feature>
<protein>
    <recommendedName>
        <fullName evidence="12">Mannosyltransferase</fullName>
        <ecNumber evidence="12">2.4.1.-</ecNumber>
    </recommendedName>
</protein>
<keyword evidence="5 12" id="KW-0328">Glycosyltransferase</keyword>
<evidence type="ECO:0000256" key="5">
    <source>
        <dbReference type="ARBA" id="ARBA00022676"/>
    </source>
</evidence>
<evidence type="ECO:0000256" key="1">
    <source>
        <dbReference type="ARBA" id="ARBA00004477"/>
    </source>
</evidence>
<keyword evidence="9 12" id="KW-1133">Transmembrane helix</keyword>
<name>A0A9P7YL51_9HELO</name>
<comment type="caution">
    <text evidence="14">The sequence shown here is derived from an EMBL/GenBank/DDBJ whole genome shotgun (WGS) entry which is preliminary data.</text>
</comment>
<comment type="function">
    <text evidence="11">Mannosyltransferase involved in glycosylphosphatidylinositol-anchor biosynthesis. Transfers the third mannose to Man2-GlcN-acyl-PI during GPI precursor assembly.</text>
</comment>
<dbReference type="EC" id="2.4.1.-" evidence="12"/>
<feature type="compositionally biased region" description="Polar residues" evidence="13">
    <location>
        <begin position="1"/>
        <end position="18"/>
    </location>
</feature>
<comment type="subcellular location">
    <subcellularLocation>
        <location evidence="1 12">Endoplasmic reticulum membrane</location>
        <topology evidence="1 12">Multi-pass membrane protein</topology>
    </subcellularLocation>
</comment>
<reference evidence="14" key="1">
    <citation type="journal article" date="2021" name="IMA Fungus">
        <title>Genomic characterization of three marine fungi, including Emericellopsis atlantica sp. nov. with signatures of a generalist lifestyle and marine biomass degradation.</title>
        <authorList>
            <person name="Hagestad O.C."/>
            <person name="Hou L."/>
            <person name="Andersen J.H."/>
            <person name="Hansen E.H."/>
            <person name="Altermark B."/>
            <person name="Li C."/>
            <person name="Kuhnert E."/>
            <person name="Cox R.J."/>
            <person name="Crous P.W."/>
            <person name="Spatafora J.W."/>
            <person name="Lail K."/>
            <person name="Amirebrahimi M."/>
            <person name="Lipzen A."/>
            <person name="Pangilinan J."/>
            <person name="Andreopoulos W."/>
            <person name="Hayes R.D."/>
            <person name="Ng V."/>
            <person name="Grigoriev I.V."/>
            <person name="Jackson S.A."/>
            <person name="Sutton T.D.S."/>
            <person name="Dobson A.D.W."/>
            <person name="Rama T."/>
        </authorList>
    </citation>
    <scope>NUCLEOTIDE SEQUENCE</scope>
    <source>
        <strain evidence="14">TRa018bII</strain>
    </source>
</reference>
<keyword evidence="4" id="KW-0337">GPI-anchor biosynthesis</keyword>
<gene>
    <name evidence="14" type="ORF">BJ875DRAFT_263934</name>
</gene>
<dbReference type="GO" id="GO:0000026">
    <property type="term" value="F:alpha-1,2-mannosyltransferase activity"/>
    <property type="evidence" value="ECO:0007669"/>
    <property type="project" value="TreeGrafter"/>
</dbReference>
<evidence type="ECO:0000256" key="4">
    <source>
        <dbReference type="ARBA" id="ARBA00022502"/>
    </source>
</evidence>
<keyword evidence="6" id="KW-0808">Transferase</keyword>
<evidence type="ECO:0000256" key="3">
    <source>
        <dbReference type="ARBA" id="ARBA00006065"/>
    </source>
</evidence>
<evidence type="ECO:0000256" key="2">
    <source>
        <dbReference type="ARBA" id="ARBA00004687"/>
    </source>
</evidence>
<evidence type="ECO:0000256" key="6">
    <source>
        <dbReference type="ARBA" id="ARBA00022679"/>
    </source>
</evidence>
<proteinExistence type="inferred from homology"/>
<organism evidence="14 15">
    <name type="scientific">Amylocarpus encephaloides</name>
    <dbReference type="NCBI Taxonomy" id="45428"/>
    <lineage>
        <taxon>Eukaryota</taxon>
        <taxon>Fungi</taxon>
        <taxon>Dikarya</taxon>
        <taxon>Ascomycota</taxon>
        <taxon>Pezizomycotina</taxon>
        <taxon>Leotiomycetes</taxon>
        <taxon>Helotiales</taxon>
        <taxon>Helotiales incertae sedis</taxon>
        <taxon>Amylocarpus</taxon>
    </lineage>
</organism>
<accession>A0A9P7YL51</accession>
<evidence type="ECO:0000313" key="15">
    <source>
        <dbReference type="Proteomes" id="UP000824998"/>
    </source>
</evidence>
<dbReference type="Pfam" id="PF03901">
    <property type="entry name" value="Glyco_transf_22"/>
    <property type="match status" value="1"/>
</dbReference>
<dbReference type="GO" id="GO:0005789">
    <property type="term" value="C:endoplasmic reticulum membrane"/>
    <property type="evidence" value="ECO:0007669"/>
    <property type="project" value="UniProtKB-SubCell"/>
</dbReference>
<dbReference type="AlphaFoldDB" id="A0A9P7YL51"/>
<dbReference type="Proteomes" id="UP000824998">
    <property type="component" value="Unassembled WGS sequence"/>
</dbReference>
<feature type="transmembrane region" description="Helical" evidence="12">
    <location>
        <begin position="328"/>
        <end position="352"/>
    </location>
</feature>
<evidence type="ECO:0000256" key="7">
    <source>
        <dbReference type="ARBA" id="ARBA00022692"/>
    </source>
</evidence>
<comment type="similarity">
    <text evidence="3">Belongs to the glycosyltransferase 22 family. PIGB subfamily.</text>
</comment>
<feature type="transmembrane region" description="Helical" evidence="12">
    <location>
        <begin position="437"/>
        <end position="454"/>
    </location>
</feature>
<keyword evidence="7 12" id="KW-0812">Transmembrane</keyword>
<evidence type="ECO:0000256" key="13">
    <source>
        <dbReference type="SAM" id="MobiDB-lite"/>
    </source>
</evidence>
<keyword evidence="15" id="KW-1185">Reference proteome</keyword>
<evidence type="ECO:0000256" key="10">
    <source>
        <dbReference type="ARBA" id="ARBA00023136"/>
    </source>
</evidence>
<feature type="transmembrane region" description="Helical" evidence="12">
    <location>
        <begin position="387"/>
        <end position="407"/>
    </location>
</feature>
<sequence length="631" mass="71422">MSTTQPPSFSPKSASQDKQPLHQAEENVHPLVYQQRCKDMWIAIFAFRVINALVVRTFFQPDEYFQSLEPAWQMVFGSQSGAWITWEWEHQLRSSLHPALFAGFYYVASKIMAYISCFPQFQAMILSVLPNLVQAVFATGTDYHTWQLADKIYGRGSNAGWAALFMTLCSPWNWFCSTRTFSNCMETELTIGALDFWPWGLSSEERSGSNKEKNGTRTSVLGNLGPESGLRGPLTCAFLAIVLRPTNGLIWFTIMMPVLTGIFSSRSRLPMSDYVSLIREALVCGVSVLLVSAASDRLYFGEWTFPPYQWLNFNISQDLAVFYGCNDFHYYLSQGLPLLLTTYLPFTLVALWKTSALPATNIRFILLTTVLFTISTLSLISHKEVRFIYPLLPLLHILTAPTVASFFTNTTTTTTKAPRSTSSSTTSKTTSLIHKPLLALFLGANLLIGGYTTLSHQQGVVSVLSFLRHEYESLHLDQFGKALPASSDPLAISSDETFAAFLMPCHSTPWRSRLFYPTLKAWALTCDPPLHLAARTEERLAYRDEADRFYDNTAKFLSEEVGGRERPWPRYVVGFQGIEGPLRQWYEGGGSGMKGWKMNERWRGHNTDWIDDWRREGDVVVWEFVDGSSRQ</sequence>
<evidence type="ECO:0000313" key="14">
    <source>
        <dbReference type="EMBL" id="KAG9235674.1"/>
    </source>
</evidence>
<dbReference type="GO" id="GO:0006506">
    <property type="term" value="P:GPI anchor biosynthetic process"/>
    <property type="evidence" value="ECO:0007669"/>
    <property type="project" value="UniProtKB-KW"/>
</dbReference>